<dbReference type="InterPro" id="IPR019410">
    <property type="entry name" value="Methyltransf_16"/>
</dbReference>
<comment type="caution">
    <text evidence="1">The sequence shown here is derived from an EMBL/GenBank/DDBJ whole genome shotgun (WGS) entry which is preliminary data.</text>
</comment>
<dbReference type="PANTHER" id="PTHR14614:SF132">
    <property type="entry name" value="PROTEIN-LYSINE METHYLTRANSFERASE C42C1.13"/>
    <property type="match status" value="1"/>
</dbReference>
<evidence type="ECO:0000313" key="2">
    <source>
        <dbReference type="Proteomes" id="UP001445335"/>
    </source>
</evidence>
<protein>
    <recommendedName>
        <fullName evidence="3">Methyltransferase type 12</fullName>
    </recommendedName>
</protein>
<proteinExistence type="predicted"/>
<dbReference type="EMBL" id="JALJOU010000019">
    <property type="protein sequence ID" value="KAK9838372.1"/>
    <property type="molecule type" value="Genomic_DNA"/>
</dbReference>
<dbReference type="Proteomes" id="UP001445335">
    <property type="component" value="Unassembled WGS sequence"/>
</dbReference>
<dbReference type="InterPro" id="IPR029063">
    <property type="entry name" value="SAM-dependent_MTases_sf"/>
</dbReference>
<dbReference type="Pfam" id="PF10294">
    <property type="entry name" value="Methyltransf_16"/>
    <property type="match status" value="1"/>
</dbReference>
<dbReference type="SUPFAM" id="SSF53335">
    <property type="entry name" value="S-adenosyl-L-methionine-dependent methyltransferases"/>
    <property type="match status" value="1"/>
</dbReference>
<reference evidence="1 2" key="1">
    <citation type="journal article" date="2024" name="Nat. Commun.">
        <title>Phylogenomics reveals the evolutionary origins of lichenization in chlorophyte algae.</title>
        <authorList>
            <person name="Puginier C."/>
            <person name="Libourel C."/>
            <person name="Otte J."/>
            <person name="Skaloud P."/>
            <person name="Haon M."/>
            <person name="Grisel S."/>
            <person name="Petersen M."/>
            <person name="Berrin J.G."/>
            <person name="Delaux P.M."/>
            <person name="Dal Grande F."/>
            <person name="Keller J."/>
        </authorList>
    </citation>
    <scope>NUCLEOTIDE SEQUENCE [LARGE SCALE GENOMIC DNA]</scope>
    <source>
        <strain evidence="1 2">SAG 245.80</strain>
    </source>
</reference>
<dbReference type="Gene3D" id="3.40.50.150">
    <property type="entry name" value="Vaccinia Virus protein VP39"/>
    <property type="match status" value="1"/>
</dbReference>
<accession>A0AAW1RXQ1</accession>
<keyword evidence="2" id="KW-1185">Reference proteome</keyword>
<evidence type="ECO:0008006" key="3">
    <source>
        <dbReference type="Google" id="ProtNLM"/>
    </source>
</evidence>
<organism evidence="1 2">
    <name type="scientific">Elliptochloris bilobata</name>
    <dbReference type="NCBI Taxonomy" id="381761"/>
    <lineage>
        <taxon>Eukaryota</taxon>
        <taxon>Viridiplantae</taxon>
        <taxon>Chlorophyta</taxon>
        <taxon>core chlorophytes</taxon>
        <taxon>Trebouxiophyceae</taxon>
        <taxon>Trebouxiophyceae incertae sedis</taxon>
        <taxon>Elliptochloris clade</taxon>
        <taxon>Elliptochloris</taxon>
    </lineage>
</organism>
<evidence type="ECO:0000313" key="1">
    <source>
        <dbReference type="EMBL" id="KAK9838372.1"/>
    </source>
</evidence>
<dbReference type="AlphaFoldDB" id="A0AAW1RXQ1"/>
<name>A0AAW1RXQ1_9CHLO</name>
<dbReference type="PANTHER" id="PTHR14614">
    <property type="entry name" value="HEPATOCELLULAR CARCINOMA-ASSOCIATED ANTIGEN"/>
    <property type="match status" value="1"/>
</dbReference>
<sequence>MLQGAASRDTEDEGVLLDAWLPHGLRLMQQPLAVGIQTLQLVVPFDVDAVCDLYIGRGQEDADPYWSRPWPSAVALASELLRRPELVAGQRTVEVGAGLGVATIAAALAGAAEAVATDREPLALMRAQHGASAHQVRAELLDWAAVRTSGRRYDLVLACDVLYEAFSVEPVAALVARLVHLDGGRLLLADPLERTRHHRELFVELLQAAPRRGGGRLVLEEASVIQAVVGARDVPTAVQLLAFRSSLGADTVGVKRLQH</sequence>
<gene>
    <name evidence="1" type="ORF">WJX81_007839</name>
</gene>